<evidence type="ECO:0000259" key="3">
    <source>
        <dbReference type="Pfam" id="PF13439"/>
    </source>
</evidence>
<dbReference type="Gene3D" id="3.40.50.2000">
    <property type="entry name" value="Glycogen Phosphorylase B"/>
    <property type="match status" value="2"/>
</dbReference>
<dbReference type="Pfam" id="PF13692">
    <property type="entry name" value="Glyco_trans_1_4"/>
    <property type="match status" value="1"/>
</dbReference>
<dbReference type="PANTHER" id="PTHR12526:SF510">
    <property type="entry name" value="D-INOSITOL 3-PHOSPHATE GLYCOSYLTRANSFERASE"/>
    <property type="match status" value="1"/>
</dbReference>
<evidence type="ECO:0000313" key="4">
    <source>
        <dbReference type="EMBL" id="WRQ88457.1"/>
    </source>
</evidence>
<keyword evidence="1 4" id="KW-0328">Glycosyltransferase</keyword>
<sequence>MKILFLSDFHLGGGAAIAATRLAKAFSSAGHEIVRVVGRRESDDPTIVQEFARHDSTLDRLRRRVGLLPPTTYRSLPDATIADINAEKPDWISVHNLHGYGLRLDFFEKLDAPILWTLHDMWSFTGRCAYNGDCVRYQTNCGHDCPTPTEYPALAPSLIPQAHAEKTAMLRTHPHLHAVTPSNWLRQHAVTSGWPSNRVTTVRYTLDLDVLKPVSTSAARVALGIEPSAFVVGFGAMNPGDVRKGGPVLTAAFDSGLAAEATLLSIGSRPLPLRRSSDYLHLGTINSDVLLATFYSACDVFLHLSQQDNLPNMVNESLACGTPVIATPESGAAEVIEHGVSGLILDRVDQHSLSAALAHFQHGAGAHGAWRAAARRRAETVFDAATVVREYMDLANHLMAQ</sequence>
<dbReference type="GO" id="GO:0016757">
    <property type="term" value="F:glycosyltransferase activity"/>
    <property type="evidence" value="ECO:0007669"/>
    <property type="project" value="UniProtKB-KW"/>
</dbReference>
<evidence type="ECO:0000313" key="5">
    <source>
        <dbReference type="Proteomes" id="UP000738431"/>
    </source>
</evidence>
<dbReference type="PANTHER" id="PTHR12526">
    <property type="entry name" value="GLYCOSYLTRANSFERASE"/>
    <property type="match status" value="1"/>
</dbReference>
<dbReference type="InterPro" id="IPR028098">
    <property type="entry name" value="Glyco_trans_4-like_N"/>
</dbReference>
<keyword evidence="2 4" id="KW-0808">Transferase</keyword>
<dbReference type="EC" id="2.4.-.-" evidence="4"/>
<evidence type="ECO:0000256" key="2">
    <source>
        <dbReference type="ARBA" id="ARBA00022679"/>
    </source>
</evidence>
<protein>
    <submittedName>
        <fullName evidence="4">Glycosyltransferase</fullName>
        <ecNumber evidence="4">2.4.-.-</ecNumber>
    </submittedName>
</protein>
<keyword evidence="5" id="KW-1185">Reference proteome</keyword>
<dbReference type="Proteomes" id="UP000738431">
    <property type="component" value="Chromosome"/>
</dbReference>
<evidence type="ECO:0000256" key="1">
    <source>
        <dbReference type="ARBA" id="ARBA00022676"/>
    </source>
</evidence>
<reference evidence="4 5" key="1">
    <citation type="submission" date="2023-12" db="EMBL/GenBank/DDBJ databases">
        <title>Description of an unclassified Opitutus bacterium of Verrucomicrobiota.</title>
        <authorList>
            <person name="Zhang D.-F."/>
        </authorList>
    </citation>
    <scope>NUCLEOTIDE SEQUENCE [LARGE SCALE GENOMIC DNA]</scope>
    <source>
        <strain evidence="4 5">WL0086</strain>
    </source>
</reference>
<name>A0ABZ1CAN9_9BACT</name>
<feature type="domain" description="Glycosyltransferase subfamily 4-like N-terminal" evidence="3">
    <location>
        <begin position="13"/>
        <end position="208"/>
    </location>
</feature>
<gene>
    <name evidence="4" type="ORF">K1X11_003520</name>
</gene>
<dbReference type="RefSeq" id="WP_221033272.1">
    <property type="nucleotide sequence ID" value="NZ_CP139781.1"/>
</dbReference>
<dbReference type="SUPFAM" id="SSF53756">
    <property type="entry name" value="UDP-Glycosyltransferase/glycogen phosphorylase"/>
    <property type="match status" value="1"/>
</dbReference>
<dbReference type="EMBL" id="CP139781">
    <property type="protein sequence ID" value="WRQ88457.1"/>
    <property type="molecule type" value="Genomic_DNA"/>
</dbReference>
<proteinExistence type="predicted"/>
<dbReference type="Pfam" id="PF13439">
    <property type="entry name" value="Glyco_transf_4"/>
    <property type="match status" value="1"/>
</dbReference>
<organism evidence="4 5">
    <name type="scientific">Actomonas aquatica</name>
    <dbReference type="NCBI Taxonomy" id="2866162"/>
    <lineage>
        <taxon>Bacteria</taxon>
        <taxon>Pseudomonadati</taxon>
        <taxon>Verrucomicrobiota</taxon>
        <taxon>Opitutia</taxon>
        <taxon>Opitutales</taxon>
        <taxon>Opitutaceae</taxon>
        <taxon>Actomonas</taxon>
    </lineage>
</organism>
<accession>A0ABZ1CAN9</accession>